<name>A0A413YU30_9FIRM</name>
<evidence type="ECO:0000313" key="1">
    <source>
        <dbReference type="EMBL" id="RHC12567.1"/>
    </source>
</evidence>
<proteinExistence type="predicted"/>
<reference evidence="1 2" key="1">
    <citation type="submission" date="2018-08" db="EMBL/GenBank/DDBJ databases">
        <title>A genome reference for cultivated species of the human gut microbiota.</title>
        <authorList>
            <person name="Zou Y."/>
            <person name="Xue W."/>
            <person name="Luo G."/>
        </authorList>
    </citation>
    <scope>NUCLEOTIDE SEQUENCE [LARGE SCALE GENOMIC DNA]</scope>
    <source>
        <strain evidence="1 2">AM37-3BH</strain>
    </source>
</reference>
<evidence type="ECO:0000313" key="2">
    <source>
        <dbReference type="Proteomes" id="UP000285844"/>
    </source>
</evidence>
<dbReference type="Gene3D" id="3.30.40.190">
    <property type="match status" value="1"/>
</dbReference>
<sequence>MESIMQDIKECYLCRMEMLQNNNFKQLPSSGLECHHIMHGTANRKISEHYGLKVWLCPEHHRTGKDAVHKCRETDLKLIKAGQARFEQVFSHGEWMQVFMKNYL</sequence>
<accession>A0A413YU30</accession>
<dbReference type="Proteomes" id="UP000285844">
    <property type="component" value="Unassembled WGS sequence"/>
</dbReference>
<comment type="caution">
    <text evidence="1">The sequence shown here is derived from an EMBL/GenBank/DDBJ whole genome shotgun (WGS) entry which is preliminary data.</text>
</comment>
<organism evidence="1 2">
    <name type="scientific">Lachnospira eligens</name>
    <dbReference type="NCBI Taxonomy" id="39485"/>
    <lineage>
        <taxon>Bacteria</taxon>
        <taxon>Bacillati</taxon>
        <taxon>Bacillota</taxon>
        <taxon>Clostridia</taxon>
        <taxon>Lachnospirales</taxon>
        <taxon>Lachnospiraceae</taxon>
        <taxon>Lachnospira</taxon>
    </lineage>
</organism>
<dbReference type="RefSeq" id="WP_118362795.1">
    <property type="nucleotide sequence ID" value="NZ_QSHM01000010.1"/>
</dbReference>
<protein>
    <submittedName>
        <fullName evidence="1">Uncharacterized protein</fullName>
    </submittedName>
</protein>
<gene>
    <name evidence="1" type="ORF">DW858_09365</name>
</gene>
<dbReference type="AlphaFoldDB" id="A0A413YU30"/>
<dbReference type="EMBL" id="QSHM01000010">
    <property type="protein sequence ID" value="RHC12567.1"/>
    <property type="molecule type" value="Genomic_DNA"/>
</dbReference>